<keyword evidence="6" id="KW-0418">Kinase</keyword>
<dbReference type="Pfam" id="PF02518">
    <property type="entry name" value="HATPase_c"/>
    <property type="match status" value="1"/>
</dbReference>
<dbReference type="InterPro" id="IPR003594">
    <property type="entry name" value="HATPase_dom"/>
</dbReference>
<dbReference type="InterPro" id="IPR005467">
    <property type="entry name" value="His_kinase_dom"/>
</dbReference>
<evidence type="ECO:0000256" key="4">
    <source>
        <dbReference type="ARBA" id="ARBA00022679"/>
    </source>
</evidence>
<dbReference type="PANTHER" id="PTHR43065:SF10">
    <property type="entry name" value="PEROXIDE STRESS-ACTIVATED HISTIDINE KINASE MAK3"/>
    <property type="match status" value="1"/>
</dbReference>
<dbReference type="Proteomes" id="UP001224644">
    <property type="component" value="Unassembled WGS sequence"/>
</dbReference>
<evidence type="ECO:0000256" key="8">
    <source>
        <dbReference type="ARBA" id="ARBA00023012"/>
    </source>
</evidence>
<dbReference type="SMART" id="SM00387">
    <property type="entry name" value="HATPase_c"/>
    <property type="match status" value="1"/>
</dbReference>
<keyword evidence="7 10" id="KW-0067">ATP-binding</keyword>
<dbReference type="PANTHER" id="PTHR43065">
    <property type="entry name" value="SENSOR HISTIDINE KINASE"/>
    <property type="match status" value="1"/>
</dbReference>
<reference evidence="11" key="1">
    <citation type="journal article" date="2019" name="Int. J. Syst. Evol. Microbiol.">
        <title>The Global Catalogue of Microorganisms (GCM) 10K type strain sequencing project: providing services to taxonomists for standard genome sequencing and annotation.</title>
        <authorList>
            <consortium name="The Broad Institute Genomics Platform"/>
            <consortium name="The Broad Institute Genome Sequencing Center for Infectious Disease"/>
            <person name="Wu L."/>
            <person name="Ma J."/>
        </authorList>
    </citation>
    <scope>NUCLEOTIDE SEQUENCE [LARGE SCALE GENOMIC DNA]</scope>
    <source>
        <strain evidence="11">CECT 7069</strain>
    </source>
</reference>
<comment type="catalytic activity">
    <reaction evidence="1">
        <text>ATP + protein L-histidine = ADP + protein N-phospho-L-histidine.</text>
        <dbReference type="EC" id="2.7.13.3"/>
    </reaction>
</comment>
<keyword evidence="8" id="KW-0902">Two-component regulatory system</keyword>
<evidence type="ECO:0000256" key="2">
    <source>
        <dbReference type="ARBA" id="ARBA00012438"/>
    </source>
</evidence>
<gene>
    <name evidence="10" type="ORF">QWZ12_13455</name>
</gene>
<dbReference type="Gene3D" id="1.10.287.130">
    <property type="match status" value="1"/>
</dbReference>
<keyword evidence="4" id="KW-0808">Transferase</keyword>
<dbReference type="InterPro" id="IPR000014">
    <property type="entry name" value="PAS"/>
</dbReference>
<dbReference type="Gene3D" id="3.30.565.10">
    <property type="entry name" value="Histidine kinase-like ATPase, C-terminal domain"/>
    <property type="match status" value="1"/>
</dbReference>
<dbReference type="RefSeq" id="WP_238225638.1">
    <property type="nucleotide sequence ID" value="NZ_BPQD01000014.1"/>
</dbReference>
<dbReference type="EMBL" id="JAUFPX010000012">
    <property type="protein sequence ID" value="MDN3591607.1"/>
    <property type="molecule type" value="Genomic_DNA"/>
</dbReference>
<dbReference type="SUPFAM" id="SSF55874">
    <property type="entry name" value="ATPase domain of HSP90 chaperone/DNA topoisomerase II/histidine kinase"/>
    <property type="match status" value="1"/>
</dbReference>
<dbReference type="SUPFAM" id="SSF47384">
    <property type="entry name" value="Homodimeric domain of signal transducing histidine kinase"/>
    <property type="match status" value="1"/>
</dbReference>
<dbReference type="Gene3D" id="3.30.450.20">
    <property type="entry name" value="PAS domain"/>
    <property type="match status" value="1"/>
</dbReference>
<evidence type="ECO:0000256" key="7">
    <source>
        <dbReference type="ARBA" id="ARBA00022840"/>
    </source>
</evidence>
<organism evidence="10 11">
    <name type="scientific">Methylobacterium adhaesivum</name>
    <dbReference type="NCBI Taxonomy" id="333297"/>
    <lineage>
        <taxon>Bacteria</taxon>
        <taxon>Pseudomonadati</taxon>
        <taxon>Pseudomonadota</taxon>
        <taxon>Alphaproteobacteria</taxon>
        <taxon>Hyphomicrobiales</taxon>
        <taxon>Methylobacteriaceae</taxon>
        <taxon>Methylobacterium</taxon>
    </lineage>
</organism>
<dbReference type="CDD" id="cd00082">
    <property type="entry name" value="HisKA"/>
    <property type="match status" value="1"/>
</dbReference>
<evidence type="ECO:0000256" key="3">
    <source>
        <dbReference type="ARBA" id="ARBA00022553"/>
    </source>
</evidence>
<keyword evidence="11" id="KW-1185">Reference proteome</keyword>
<evidence type="ECO:0000313" key="11">
    <source>
        <dbReference type="Proteomes" id="UP001224644"/>
    </source>
</evidence>
<dbReference type="CDD" id="cd00130">
    <property type="entry name" value="PAS"/>
    <property type="match status" value="1"/>
</dbReference>
<evidence type="ECO:0000256" key="6">
    <source>
        <dbReference type="ARBA" id="ARBA00022777"/>
    </source>
</evidence>
<dbReference type="GO" id="GO:0005524">
    <property type="term" value="F:ATP binding"/>
    <property type="evidence" value="ECO:0007669"/>
    <property type="project" value="UniProtKB-KW"/>
</dbReference>
<dbReference type="Pfam" id="PF00989">
    <property type="entry name" value="PAS"/>
    <property type="match status" value="1"/>
</dbReference>
<dbReference type="Pfam" id="PF00512">
    <property type="entry name" value="HisKA"/>
    <property type="match status" value="1"/>
</dbReference>
<dbReference type="InterPro" id="IPR003661">
    <property type="entry name" value="HisK_dim/P_dom"/>
</dbReference>
<evidence type="ECO:0000313" key="10">
    <source>
        <dbReference type="EMBL" id="MDN3591607.1"/>
    </source>
</evidence>
<sequence>MTGQDEFDGPPIGAPTSEAVINALPLPVLTIGVDDRILHVNHAAETFFDHSARLMQRRRLTDIIPFASPISALVAEVRRRRASVSEYGVELVQPRSGQERSVDVFATPLGDEAGPVVLMLQERTIADKMTRQLTHRGAARSMVALGAMLAHEIKNPLAGIRGAAQLLEQVATDDDRLLTRLICDESDRIVRIVERMELFGDERPVEHTAVNVHGVLDQVKRSAQSGFARHIRFVETYDPSLPPVRANRDQLIQVILNLVKNAAEAIGADTVDGEITLSTAFRTGLRLQIPGSRERVSLPIEVAVRDNGPGVTADLLPDLFDPFVTTKVQGSGLGLALVAKIVGDHGGIVECDPAPRRTTFRLLLPMSSARDGRESSAEL</sequence>
<dbReference type="SUPFAM" id="SSF55785">
    <property type="entry name" value="PYP-like sensor domain (PAS domain)"/>
    <property type="match status" value="1"/>
</dbReference>
<keyword evidence="3" id="KW-0597">Phosphoprotein</keyword>
<dbReference type="InterPro" id="IPR035965">
    <property type="entry name" value="PAS-like_dom_sf"/>
</dbReference>
<dbReference type="PRINTS" id="PR00344">
    <property type="entry name" value="BCTRLSENSOR"/>
</dbReference>
<name>A0ABT8BJF1_9HYPH</name>
<accession>A0ABT8BJF1</accession>
<protein>
    <recommendedName>
        <fullName evidence="2">histidine kinase</fullName>
        <ecNumber evidence="2">2.7.13.3</ecNumber>
    </recommendedName>
</protein>
<comment type="caution">
    <text evidence="10">The sequence shown here is derived from an EMBL/GenBank/DDBJ whole genome shotgun (WGS) entry which is preliminary data.</text>
</comment>
<dbReference type="InterPro" id="IPR013767">
    <property type="entry name" value="PAS_fold"/>
</dbReference>
<dbReference type="InterPro" id="IPR036890">
    <property type="entry name" value="HATPase_C_sf"/>
</dbReference>
<dbReference type="PROSITE" id="PS50109">
    <property type="entry name" value="HIS_KIN"/>
    <property type="match status" value="1"/>
</dbReference>
<dbReference type="SMART" id="SM00388">
    <property type="entry name" value="HisKA"/>
    <property type="match status" value="1"/>
</dbReference>
<dbReference type="SMART" id="SM00091">
    <property type="entry name" value="PAS"/>
    <property type="match status" value="1"/>
</dbReference>
<dbReference type="InterPro" id="IPR036097">
    <property type="entry name" value="HisK_dim/P_sf"/>
</dbReference>
<proteinExistence type="predicted"/>
<keyword evidence="5" id="KW-0547">Nucleotide-binding</keyword>
<dbReference type="EC" id="2.7.13.3" evidence="2"/>
<dbReference type="InterPro" id="IPR004358">
    <property type="entry name" value="Sig_transdc_His_kin-like_C"/>
</dbReference>
<evidence type="ECO:0000259" key="9">
    <source>
        <dbReference type="PROSITE" id="PS50109"/>
    </source>
</evidence>
<evidence type="ECO:0000256" key="1">
    <source>
        <dbReference type="ARBA" id="ARBA00000085"/>
    </source>
</evidence>
<feature type="domain" description="Histidine kinase" evidence="9">
    <location>
        <begin position="148"/>
        <end position="368"/>
    </location>
</feature>
<evidence type="ECO:0000256" key="5">
    <source>
        <dbReference type="ARBA" id="ARBA00022741"/>
    </source>
</evidence>